<proteinExistence type="predicted"/>
<dbReference type="AlphaFoldDB" id="A0A1D1ZN34"/>
<feature type="region of interest" description="Disordered" evidence="1">
    <location>
        <begin position="329"/>
        <end position="379"/>
    </location>
</feature>
<dbReference type="SUPFAM" id="SSF49785">
    <property type="entry name" value="Galactose-binding domain-like"/>
    <property type="match status" value="1"/>
</dbReference>
<accession>A0A1D1ZN34</accession>
<gene>
    <name evidence="3" type="ORF">g.8877</name>
</gene>
<dbReference type="Pfam" id="PF13424">
    <property type="entry name" value="TPR_12"/>
    <property type="match status" value="1"/>
</dbReference>
<dbReference type="InterPro" id="IPR008979">
    <property type="entry name" value="Galactose-bd-like_sf"/>
</dbReference>
<feature type="region of interest" description="Disordered" evidence="1">
    <location>
        <begin position="394"/>
        <end position="461"/>
    </location>
</feature>
<feature type="compositionally biased region" description="Pro residues" evidence="1">
    <location>
        <begin position="449"/>
        <end position="461"/>
    </location>
</feature>
<feature type="compositionally biased region" description="Basic and acidic residues" evidence="1">
    <location>
        <begin position="395"/>
        <end position="406"/>
    </location>
</feature>
<dbReference type="SMART" id="SM01349">
    <property type="entry name" value="TOG"/>
    <property type="match status" value="1"/>
</dbReference>
<feature type="domain" description="TOG" evidence="2">
    <location>
        <begin position="466"/>
        <end position="716"/>
    </location>
</feature>
<dbReference type="GO" id="GO:0005929">
    <property type="term" value="C:cilium"/>
    <property type="evidence" value="ECO:0007669"/>
    <property type="project" value="TreeGrafter"/>
</dbReference>
<evidence type="ECO:0000259" key="2">
    <source>
        <dbReference type="SMART" id="SM01349"/>
    </source>
</evidence>
<evidence type="ECO:0000313" key="3">
    <source>
        <dbReference type="EMBL" id="JAT68402.1"/>
    </source>
</evidence>
<feature type="region of interest" description="Disordered" evidence="1">
    <location>
        <begin position="147"/>
        <end position="241"/>
    </location>
</feature>
<dbReference type="Gene3D" id="1.25.40.10">
    <property type="entry name" value="Tetratricopeptide repeat domain"/>
    <property type="match status" value="1"/>
</dbReference>
<protein>
    <recommendedName>
        <fullName evidence="2">TOG domain-containing protein</fullName>
    </recommendedName>
</protein>
<dbReference type="Pfam" id="PF21038">
    <property type="entry name" value="CEP104_N"/>
    <property type="match status" value="1"/>
</dbReference>
<dbReference type="InterPro" id="IPR052607">
    <property type="entry name" value="CEP104-like"/>
</dbReference>
<organism evidence="3">
    <name type="scientific">Auxenochlorella protothecoides</name>
    <name type="common">Green microalga</name>
    <name type="synonym">Chlorella protothecoides</name>
    <dbReference type="NCBI Taxonomy" id="3075"/>
    <lineage>
        <taxon>Eukaryota</taxon>
        <taxon>Viridiplantae</taxon>
        <taxon>Chlorophyta</taxon>
        <taxon>core chlorophytes</taxon>
        <taxon>Trebouxiophyceae</taxon>
        <taxon>Chlorellales</taxon>
        <taxon>Chlorellaceae</taxon>
        <taxon>Auxenochlorella</taxon>
    </lineage>
</organism>
<dbReference type="Gene3D" id="1.25.10.10">
    <property type="entry name" value="Leucine-rich Repeat Variant"/>
    <property type="match status" value="1"/>
</dbReference>
<dbReference type="Pfam" id="PF21040">
    <property type="entry name" value="CEP104-like_TOG"/>
    <property type="match status" value="1"/>
</dbReference>
<feature type="region of interest" description="Disordered" evidence="1">
    <location>
        <begin position="704"/>
        <end position="809"/>
    </location>
</feature>
<sequence>MAEIIPFSVIHCTSEEHGHPCTSLERGGSTSGWASARDSPFPQEVTLQLRGAVRLTQLQLLAHEYKIASKVEIRVAEDAAAPAWRSLGFLSFSPNDRSGHAAREMKSVALPGPPAHLVQLIFHGWHPNALNAHGQVGLVSLAVSGEALPGQPPPSPARSPVVKRGAPGTPPRAAPGESRLPPPPGIHGGAVGPPAAREAQSTPTRLATGFAGGAPAAARPARPQIAADPCSPSRADSTGTQARTLAVGRRTPDARVDPVTAAQIDTLQRQKAAAVEAEDYDEAKRLKSAIDRLCSLGARIAGLEARKAAAVAAEDYDLAKEIKAEVDGLRRVSQRGSPARAHGSGQEGEDPRDPGPRPPSPPIPTPVRPDLQQAPPGGLAGLRASLVAAASHMGAEVERMSRERAAETSLGDEGSSGDLGPGSSGARPAPGERGDGEGRTSASTLWAEHPPPPGFPVDLPLPEPLSAAAAKDADELVQLIGPYASACLLSKTWQLRVAALQWLEAGAGRAPGLLADPDNFGLLARTLSAALHDRVAAAYLAALPALLLLAQCQGLPRGRVVSGLTDAVAVLVEKSGDLNARVAEASTGTLLALVRAGATQLASAPGALLRAPRPGAAPRAVLGRLALARALVRELGVAAPGGARAGLPVEALCAFLAPALGHTAGEVRSAAVDLCVLVGEVAGPGIFAHLLPSNLNPKLREAVLSGGNATSPSRRASTQTEAARDGARASPAMPAGGRRGPPEPGGTVSHKAASQRRPGAQHRPHASSGEHEAARGRGRPASDPFANAAPLQASPLGSEASSPSIRAGGADDDDAALFAAELAAREARLGPAHPEVADALSNLAIVHNQRGETSLALPLYQRALRIWEGALGPDHPEVAHALTDIAVIFLERGEDAKGRPLLARALAIQELELGPAHPDVVAIREVLEESAAA</sequence>
<dbReference type="InterPro" id="IPR011990">
    <property type="entry name" value="TPR-like_helical_dom_sf"/>
</dbReference>
<dbReference type="EMBL" id="GDKF01010220">
    <property type="protein sequence ID" value="JAT68402.1"/>
    <property type="molecule type" value="Transcribed_RNA"/>
</dbReference>
<feature type="compositionally biased region" description="Pro residues" evidence="1">
    <location>
        <begin position="356"/>
        <end position="367"/>
    </location>
</feature>
<evidence type="ECO:0000256" key="1">
    <source>
        <dbReference type="SAM" id="MobiDB-lite"/>
    </source>
</evidence>
<dbReference type="PANTHER" id="PTHR13371">
    <property type="entry name" value="GLYCINE-, GLUTAMATE-, THIENYLCYCLOHEXYLPIPERIDINE-BINDING PROTEIN"/>
    <property type="match status" value="1"/>
</dbReference>
<dbReference type="InterPro" id="IPR034085">
    <property type="entry name" value="TOG"/>
</dbReference>
<feature type="compositionally biased region" description="Low complexity" evidence="1">
    <location>
        <begin position="158"/>
        <end position="167"/>
    </location>
</feature>
<dbReference type="SUPFAM" id="SSF48452">
    <property type="entry name" value="TPR-like"/>
    <property type="match status" value="1"/>
</dbReference>
<dbReference type="InterPro" id="IPR016024">
    <property type="entry name" value="ARM-type_fold"/>
</dbReference>
<reference evidence="3" key="1">
    <citation type="submission" date="2015-08" db="EMBL/GenBank/DDBJ databases">
        <authorList>
            <person name="Babu N.S."/>
            <person name="Beckwith C.J."/>
            <person name="Beseler K.G."/>
            <person name="Brison A."/>
            <person name="Carone J.V."/>
            <person name="Caskin T.P."/>
            <person name="Diamond M."/>
            <person name="Durham M.E."/>
            <person name="Foxe J.M."/>
            <person name="Go M."/>
            <person name="Henderson B.A."/>
            <person name="Jones I.B."/>
            <person name="McGettigan J.A."/>
            <person name="Micheletti S.J."/>
            <person name="Nasrallah M.E."/>
            <person name="Ortiz D."/>
            <person name="Piller C.R."/>
            <person name="Privatt S.R."/>
            <person name="Schneider S.L."/>
            <person name="Sharp S."/>
            <person name="Smith T.C."/>
            <person name="Stanton J.D."/>
            <person name="Ullery H.E."/>
            <person name="Wilson R.J."/>
            <person name="Serrano M.G."/>
            <person name="Buck G."/>
            <person name="Lee V."/>
            <person name="Wang Y."/>
            <person name="Carvalho R."/>
            <person name="Voegtly L."/>
            <person name="Shi R."/>
            <person name="Duckworth R."/>
            <person name="Johnson A."/>
            <person name="Loviza R."/>
            <person name="Walstead R."/>
            <person name="Shah Z."/>
            <person name="Kiflezghi M."/>
            <person name="Wade K."/>
            <person name="Ball S.L."/>
            <person name="Bradley K.W."/>
            <person name="Asai D.J."/>
            <person name="Bowman C.A."/>
            <person name="Russell D.A."/>
            <person name="Pope W.H."/>
            <person name="Jacobs-Sera D."/>
            <person name="Hendrix R.W."/>
            <person name="Hatfull G.F."/>
        </authorList>
    </citation>
    <scope>NUCLEOTIDE SEQUENCE</scope>
</reference>
<dbReference type="InterPro" id="IPR048739">
    <property type="entry name" value="CEP104_N"/>
</dbReference>
<dbReference type="SUPFAM" id="SSF48371">
    <property type="entry name" value="ARM repeat"/>
    <property type="match status" value="1"/>
</dbReference>
<dbReference type="InterPro" id="IPR011989">
    <property type="entry name" value="ARM-like"/>
</dbReference>
<dbReference type="PANTHER" id="PTHR13371:SF0">
    <property type="entry name" value="CENTROSOMAL PROTEIN OF 104 KDA"/>
    <property type="match status" value="1"/>
</dbReference>
<feature type="compositionally biased region" description="Low complexity" evidence="1">
    <location>
        <begin position="207"/>
        <end position="227"/>
    </location>
</feature>
<feature type="compositionally biased region" description="Polar residues" evidence="1">
    <location>
        <begin position="707"/>
        <end position="721"/>
    </location>
</feature>
<name>A0A1D1ZN34_AUXPR</name>